<dbReference type="Proteomes" id="UP000434957">
    <property type="component" value="Unassembled WGS sequence"/>
</dbReference>
<protein>
    <submittedName>
        <fullName evidence="3">Uncharacterized protein</fullName>
    </submittedName>
</protein>
<name>A0A6A3G379_9STRA</name>
<dbReference type="EMBL" id="QXFV01013370">
    <property type="protein sequence ID" value="KAE8950924.1"/>
    <property type="molecule type" value="Genomic_DNA"/>
</dbReference>
<evidence type="ECO:0000313" key="2">
    <source>
        <dbReference type="EMBL" id="KAE8950924.1"/>
    </source>
</evidence>
<comment type="caution">
    <text evidence="3">The sequence shown here is derived from an EMBL/GenBank/DDBJ whole genome shotgun (WGS) entry which is preliminary data.</text>
</comment>
<evidence type="ECO:0000313" key="3">
    <source>
        <dbReference type="EMBL" id="KAE8951181.1"/>
    </source>
</evidence>
<evidence type="ECO:0000256" key="1">
    <source>
        <dbReference type="SAM" id="MobiDB-lite"/>
    </source>
</evidence>
<evidence type="ECO:0000313" key="5">
    <source>
        <dbReference type="Proteomes" id="UP000429607"/>
    </source>
</evidence>
<sequence length="54" mass="6362">MSKRRASDLFDSSDEEGSCEHPMPMSIFTPILPPKLRSISHEELVKWGKRRREY</sequence>
<dbReference type="EMBL" id="QXFT01003811">
    <property type="protein sequence ID" value="KAE9282464.1"/>
    <property type="molecule type" value="Genomic_DNA"/>
</dbReference>
<dbReference type="AlphaFoldDB" id="A0A6A3G379"/>
<dbReference type="Proteomes" id="UP000429607">
    <property type="component" value="Unassembled WGS sequence"/>
</dbReference>
<proteinExistence type="predicted"/>
<accession>A0A6A3G379</accession>
<dbReference type="EMBL" id="QXFU01012941">
    <property type="protein sequence ID" value="KAE8951181.1"/>
    <property type="molecule type" value="Genomic_DNA"/>
</dbReference>
<evidence type="ECO:0000313" key="7">
    <source>
        <dbReference type="Proteomes" id="UP000435112"/>
    </source>
</evidence>
<evidence type="ECO:0000313" key="6">
    <source>
        <dbReference type="Proteomes" id="UP000434957"/>
    </source>
</evidence>
<organism evidence="3 7">
    <name type="scientific">Phytophthora rubi</name>
    <dbReference type="NCBI Taxonomy" id="129364"/>
    <lineage>
        <taxon>Eukaryota</taxon>
        <taxon>Sar</taxon>
        <taxon>Stramenopiles</taxon>
        <taxon>Oomycota</taxon>
        <taxon>Peronosporomycetes</taxon>
        <taxon>Peronosporales</taxon>
        <taxon>Peronosporaceae</taxon>
        <taxon>Phytophthora</taxon>
    </lineage>
</organism>
<dbReference type="Proteomes" id="UP000435112">
    <property type="component" value="Unassembled WGS sequence"/>
</dbReference>
<keyword evidence="6" id="KW-1185">Reference proteome</keyword>
<gene>
    <name evidence="2" type="ORF">PR001_g33949</name>
    <name evidence="3" type="ORF">PR002_g33054</name>
    <name evidence="4" type="ORF">PR003_g27398</name>
</gene>
<evidence type="ECO:0000313" key="4">
    <source>
        <dbReference type="EMBL" id="KAE9282464.1"/>
    </source>
</evidence>
<feature type="region of interest" description="Disordered" evidence="1">
    <location>
        <begin position="1"/>
        <end position="26"/>
    </location>
</feature>
<reference evidence="5 7" key="1">
    <citation type="submission" date="2018-09" db="EMBL/GenBank/DDBJ databases">
        <title>Genomic investigation of the strawberry pathogen Phytophthora fragariae indicates pathogenicity is determined by transcriptional variation in three key races.</title>
        <authorList>
            <person name="Adams T.M."/>
            <person name="Armitage A.D."/>
            <person name="Sobczyk M.K."/>
            <person name="Bates H.J."/>
            <person name="Dunwell J.M."/>
            <person name="Nellist C.F."/>
            <person name="Harrison R.J."/>
        </authorList>
    </citation>
    <scope>NUCLEOTIDE SEQUENCE [LARGE SCALE GENOMIC DNA]</scope>
    <source>
        <strain evidence="2 5">SCRP249</strain>
        <strain evidence="3 7">SCRP324</strain>
        <strain evidence="4 6">SCRP333</strain>
    </source>
</reference>